<feature type="domain" description="CCAAT-binding factor" evidence="3">
    <location>
        <begin position="9"/>
        <end position="101"/>
    </location>
</feature>
<comment type="caution">
    <text evidence="4">The sequence shown here is derived from an EMBL/GenBank/DDBJ whole genome shotgun (WGS) entry which is preliminary data.</text>
</comment>
<dbReference type="EMBL" id="BMAV01012390">
    <property type="protein sequence ID" value="GFY59015.1"/>
    <property type="molecule type" value="Genomic_DNA"/>
</dbReference>
<dbReference type="PANTHER" id="PTHR12048">
    <property type="entry name" value="CCAAT-BINDING FACTOR-RELATED"/>
    <property type="match status" value="1"/>
</dbReference>
<dbReference type="InterPro" id="IPR040155">
    <property type="entry name" value="CEBPZ/Mak21-like"/>
</dbReference>
<evidence type="ECO:0000256" key="2">
    <source>
        <dbReference type="SAM" id="MobiDB-lite"/>
    </source>
</evidence>
<dbReference type="OrthoDB" id="28947at2759"/>
<reference evidence="4" key="1">
    <citation type="submission" date="2020-08" db="EMBL/GenBank/DDBJ databases">
        <title>Multicomponent nature underlies the extraordinary mechanical properties of spider dragline silk.</title>
        <authorList>
            <person name="Kono N."/>
            <person name="Nakamura H."/>
            <person name="Mori M."/>
            <person name="Yoshida Y."/>
            <person name="Ohtoshi R."/>
            <person name="Malay A.D."/>
            <person name="Moran D.A.P."/>
            <person name="Tomita M."/>
            <person name="Numata K."/>
            <person name="Arakawa K."/>
        </authorList>
    </citation>
    <scope>NUCLEOTIDE SEQUENCE</scope>
</reference>
<proteinExistence type="inferred from homology"/>
<comment type="similarity">
    <text evidence="1">Belongs to the CBF/MAK21 family.</text>
</comment>
<organism evidence="4 5">
    <name type="scientific">Trichonephila inaurata madagascariensis</name>
    <dbReference type="NCBI Taxonomy" id="2747483"/>
    <lineage>
        <taxon>Eukaryota</taxon>
        <taxon>Metazoa</taxon>
        <taxon>Ecdysozoa</taxon>
        <taxon>Arthropoda</taxon>
        <taxon>Chelicerata</taxon>
        <taxon>Arachnida</taxon>
        <taxon>Araneae</taxon>
        <taxon>Araneomorphae</taxon>
        <taxon>Entelegynae</taxon>
        <taxon>Araneoidea</taxon>
        <taxon>Nephilidae</taxon>
        <taxon>Trichonephila</taxon>
        <taxon>Trichonephila inaurata</taxon>
    </lineage>
</organism>
<accession>A0A8X6XSC4</accession>
<feature type="compositionally biased region" description="Acidic residues" evidence="2">
    <location>
        <begin position="248"/>
        <end position="274"/>
    </location>
</feature>
<protein>
    <recommendedName>
        <fullName evidence="3">CCAAT-binding factor domain-containing protein</fullName>
    </recommendedName>
</protein>
<dbReference type="Proteomes" id="UP000886998">
    <property type="component" value="Unassembled WGS sequence"/>
</dbReference>
<dbReference type="GO" id="GO:0005634">
    <property type="term" value="C:nucleus"/>
    <property type="evidence" value="ECO:0007669"/>
    <property type="project" value="TreeGrafter"/>
</dbReference>
<evidence type="ECO:0000313" key="4">
    <source>
        <dbReference type="EMBL" id="GFY59015.1"/>
    </source>
</evidence>
<dbReference type="InterPro" id="IPR005612">
    <property type="entry name" value="CCAAT-binding_factor"/>
</dbReference>
<feature type="region of interest" description="Disordered" evidence="2">
    <location>
        <begin position="243"/>
        <end position="274"/>
    </location>
</feature>
<dbReference type="PANTHER" id="PTHR12048:SF0">
    <property type="entry name" value="CCAAT_ENHANCER-BINDING PROTEIN ZETA"/>
    <property type="match status" value="1"/>
</dbReference>
<name>A0A8X6XSC4_9ARAC</name>
<gene>
    <name evidence="4" type="primary">CEBPZ</name>
    <name evidence="4" type="ORF">TNIN_28211</name>
</gene>
<keyword evidence="5" id="KW-1185">Reference proteome</keyword>
<evidence type="ECO:0000256" key="1">
    <source>
        <dbReference type="ARBA" id="ARBA00007797"/>
    </source>
</evidence>
<dbReference type="Pfam" id="PF03914">
    <property type="entry name" value="CBF"/>
    <property type="match status" value="1"/>
</dbReference>
<dbReference type="AlphaFoldDB" id="A0A8X6XSC4"/>
<sequence length="378" mass="44249">MIRNKFLKSVYKEENTEDEVEVKPEVEVEVKPEVKVEEGSDIKPRIQSSWVHKKIKNKKSQRKSAYNFDCRNPLHADAEYQDFWELLFLKQSFHPSVSLFAHQVSNATAIKYSGDPLLDFTTSRYLDRFVYRNPKKITEIFHSDPQNRIFGPRKFKISKKMPVLTQEYTQQKETRVPVEERFIYHFLQNRPLKQGTKKHDSDLESIASDEFEKLLDEVHHEGEDVLNFAKELGLHKLKKGAKKKNVSDDDVSDNLSDEEIEELDMDEDDDLGDGFEDLDNEDLSICDEDFIENDHYEPKKKKKTNRLRDDLLADADEFAALLEESGSGALDNITSETFQNKDKASVKQLQWEMERDRFVRGKRKTKSWGGKSKKFRKS</sequence>
<evidence type="ECO:0000259" key="3">
    <source>
        <dbReference type="Pfam" id="PF03914"/>
    </source>
</evidence>
<evidence type="ECO:0000313" key="5">
    <source>
        <dbReference type="Proteomes" id="UP000886998"/>
    </source>
</evidence>